<dbReference type="EMBL" id="QBMN01000154">
    <property type="protein sequence ID" value="PZO35957.1"/>
    <property type="molecule type" value="Genomic_DNA"/>
</dbReference>
<accession>A0A2W4VXF6</accession>
<dbReference type="AlphaFoldDB" id="A0A2W4VXF6"/>
<name>A0A2W4VXF6_9CYAN</name>
<protein>
    <submittedName>
        <fullName evidence="1">Uncharacterized protein</fullName>
    </submittedName>
</protein>
<sequence>MSQKTIRCRLIASEATRQAIWHLMAERNTPLINQALHQVPQYPDFLTWQRRGTLPDVVAKKLIDALKPYPRFSDQPVWYYISAQKQVTYTRRVEYLY</sequence>
<evidence type="ECO:0000313" key="2">
    <source>
        <dbReference type="Proteomes" id="UP000249081"/>
    </source>
</evidence>
<reference evidence="1 2" key="2">
    <citation type="submission" date="2018-06" db="EMBL/GenBank/DDBJ databases">
        <title>Metagenomic assembly of (sub)arctic Cyanobacteria and their associated microbiome from non-axenic cultures.</title>
        <authorList>
            <person name="Baurain D."/>
        </authorList>
    </citation>
    <scope>NUCLEOTIDE SEQUENCE [LARGE SCALE GENOMIC DNA]</scope>
    <source>
        <strain evidence="1">ULC041bin1</strain>
    </source>
</reference>
<organism evidence="1 2">
    <name type="scientific">Shackletoniella antarctica</name>
    <dbReference type="NCBI Taxonomy" id="268115"/>
    <lineage>
        <taxon>Bacteria</taxon>
        <taxon>Bacillati</taxon>
        <taxon>Cyanobacteriota</taxon>
        <taxon>Cyanophyceae</taxon>
        <taxon>Oculatellales</taxon>
        <taxon>Oculatellaceae</taxon>
        <taxon>Shackletoniella</taxon>
    </lineage>
</organism>
<evidence type="ECO:0000313" key="1">
    <source>
        <dbReference type="EMBL" id="PZO35957.1"/>
    </source>
</evidence>
<comment type="caution">
    <text evidence="1">The sequence shown here is derived from an EMBL/GenBank/DDBJ whole genome shotgun (WGS) entry which is preliminary data.</text>
</comment>
<dbReference type="Proteomes" id="UP000249081">
    <property type="component" value="Unassembled WGS sequence"/>
</dbReference>
<gene>
    <name evidence="1" type="ORF">DCF17_17955</name>
</gene>
<proteinExistence type="predicted"/>
<reference evidence="2" key="1">
    <citation type="submission" date="2018-04" db="EMBL/GenBank/DDBJ databases">
        <authorList>
            <person name="Cornet L."/>
        </authorList>
    </citation>
    <scope>NUCLEOTIDE SEQUENCE [LARGE SCALE GENOMIC DNA]</scope>
</reference>